<evidence type="ECO:0000256" key="2">
    <source>
        <dbReference type="ARBA" id="ARBA00022448"/>
    </source>
</evidence>
<evidence type="ECO:0000256" key="3">
    <source>
        <dbReference type="ARBA" id="ARBA00022475"/>
    </source>
</evidence>
<evidence type="ECO:0000256" key="1">
    <source>
        <dbReference type="ARBA" id="ARBA00004651"/>
    </source>
</evidence>
<dbReference type="PANTHER" id="PTHR24221:SF654">
    <property type="entry name" value="ATP-BINDING CASSETTE SUB-FAMILY B MEMBER 6"/>
    <property type="match status" value="1"/>
</dbReference>
<keyword evidence="6" id="KW-0378">Hydrolase</keyword>
<dbReference type="PROSITE" id="PS50929">
    <property type="entry name" value="ABC_TM1F"/>
    <property type="match status" value="1"/>
</dbReference>
<dbReference type="InterPro" id="IPR017871">
    <property type="entry name" value="ABC_transporter-like_CS"/>
</dbReference>
<keyword evidence="7 13" id="KW-0067">ATP-binding</keyword>
<keyword evidence="2" id="KW-0813">Transport</keyword>
<feature type="domain" description="ABC transmembrane type-1" evidence="12">
    <location>
        <begin position="16"/>
        <end position="293"/>
    </location>
</feature>
<dbReference type="GO" id="GO:0140359">
    <property type="term" value="F:ABC-type transporter activity"/>
    <property type="evidence" value="ECO:0007669"/>
    <property type="project" value="InterPro"/>
</dbReference>
<dbReference type="PROSITE" id="PS50893">
    <property type="entry name" value="ABC_TRANSPORTER_2"/>
    <property type="match status" value="1"/>
</dbReference>
<feature type="transmembrane region" description="Helical" evidence="10">
    <location>
        <begin position="15"/>
        <end position="33"/>
    </location>
</feature>
<dbReference type="RefSeq" id="WP_104439425.1">
    <property type="nucleotide sequence ID" value="NZ_PTJA01000017.1"/>
</dbReference>
<keyword evidence="3" id="KW-1003">Cell membrane</keyword>
<evidence type="ECO:0000256" key="9">
    <source>
        <dbReference type="ARBA" id="ARBA00023136"/>
    </source>
</evidence>
<comment type="subcellular location">
    <subcellularLocation>
        <location evidence="1">Cell membrane</location>
        <topology evidence="1">Multi-pass membrane protein</topology>
    </subcellularLocation>
</comment>
<evidence type="ECO:0000256" key="6">
    <source>
        <dbReference type="ARBA" id="ARBA00022807"/>
    </source>
</evidence>
<dbReference type="Proteomes" id="UP000237749">
    <property type="component" value="Unassembled WGS sequence"/>
</dbReference>
<keyword evidence="5" id="KW-0547">Nucleotide-binding</keyword>
<evidence type="ECO:0000256" key="10">
    <source>
        <dbReference type="SAM" id="Phobius"/>
    </source>
</evidence>
<dbReference type="GO" id="GO:0008234">
    <property type="term" value="F:cysteine-type peptidase activity"/>
    <property type="evidence" value="ECO:0007669"/>
    <property type="project" value="UniProtKB-KW"/>
</dbReference>
<evidence type="ECO:0000313" key="14">
    <source>
        <dbReference type="Proteomes" id="UP000237749"/>
    </source>
</evidence>
<proteinExistence type="predicted"/>
<comment type="caution">
    <text evidence="13">The sequence shown here is derived from an EMBL/GenBank/DDBJ whole genome shotgun (WGS) entry which is preliminary data.</text>
</comment>
<dbReference type="SUPFAM" id="SSF52540">
    <property type="entry name" value="P-loop containing nucleoside triphosphate hydrolases"/>
    <property type="match status" value="1"/>
</dbReference>
<evidence type="ECO:0000259" key="12">
    <source>
        <dbReference type="PROSITE" id="PS50929"/>
    </source>
</evidence>
<evidence type="ECO:0000256" key="4">
    <source>
        <dbReference type="ARBA" id="ARBA00022692"/>
    </source>
</evidence>
<dbReference type="InterPro" id="IPR039421">
    <property type="entry name" value="Type_1_exporter"/>
</dbReference>
<evidence type="ECO:0000256" key="5">
    <source>
        <dbReference type="ARBA" id="ARBA00022741"/>
    </source>
</evidence>
<dbReference type="PANTHER" id="PTHR24221">
    <property type="entry name" value="ATP-BINDING CASSETTE SUB-FAMILY B"/>
    <property type="match status" value="1"/>
</dbReference>
<dbReference type="FunFam" id="3.40.50.300:FF:000299">
    <property type="entry name" value="ABC transporter ATP-binding protein/permease"/>
    <property type="match status" value="1"/>
</dbReference>
<dbReference type="GO" id="GO:0005524">
    <property type="term" value="F:ATP binding"/>
    <property type="evidence" value="ECO:0007669"/>
    <property type="project" value="UniProtKB-KW"/>
</dbReference>
<dbReference type="Pfam" id="PF00005">
    <property type="entry name" value="ABC_tran"/>
    <property type="match status" value="1"/>
</dbReference>
<dbReference type="Gene3D" id="3.40.50.300">
    <property type="entry name" value="P-loop containing nucleotide triphosphate hydrolases"/>
    <property type="match status" value="1"/>
</dbReference>
<keyword evidence="8 10" id="KW-1133">Transmembrane helix</keyword>
<dbReference type="InterPro" id="IPR003439">
    <property type="entry name" value="ABC_transporter-like_ATP-bd"/>
</dbReference>
<dbReference type="AlphaFoldDB" id="A0A2S6HHF2"/>
<dbReference type="GO" id="GO:0005886">
    <property type="term" value="C:plasma membrane"/>
    <property type="evidence" value="ECO:0007669"/>
    <property type="project" value="UniProtKB-SubCell"/>
</dbReference>
<gene>
    <name evidence="13" type="ORF">BXY41_11740</name>
</gene>
<name>A0A2S6HHF2_9FIRM</name>
<dbReference type="InterPro" id="IPR027417">
    <property type="entry name" value="P-loop_NTPase"/>
</dbReference>
<dbReference type="SUPFAM" id="SSF90123">
    <property type="entry name" value="ABC transporter transmembrane region"/>
    <property type="match status" value="1"/>
</dbReference>
<dbReference type="PROSITE" id="PS00211">
    <property type="entry name" value="ABC_TRANSPORTER_1"/>
    <property type="match status" value="1"/>
</dbReference>
<evidence type="ECO:0000256" key="7">
    <source>
        <dbReference type="ARBA" id="ARBA00022840"/>
    </source>
</evidence>
<keyword evidence="9 10" id="KW-0472">Membrane</keyword>
<dbReference type="GO" id="GO:0034040">
    <property type="term" value="F:ATPase-coupled lipid transmembrane transporter activity"/>
    <property type="evidence" value="ECO:0007669"/>
    <property type="project" value="TreeGrafter"/>
</dbReference>
<feature type="transmembrane region" description="Helical" evidence="10">
    <location>
        <begin position="236"/>
        <end position="258"/>
    </location>
</feature>
<protein>
    <submittedName>
        <fullName evidence="13">ATP-binding cassette subfamily B protein</fullName>
    </submittedName>
</protein>
<feature type="domain" description="ABC transporter" evidence="11">
    <location>
        <begin position="326"/>
        <end position="558"/>
    </location>
</feature>
<accession>A0A2S6HHF2</accession>
<feature type="transmembrane region" description="Helical" evidence="10">
    <location>
        <begin position="53"/>
        <end position="69"/>
    </location>
</feature>
<evidence type="ECO:0000259" key="11">
    <source>
        <dbReference type="PROSITE" id="PS50893"/>
    </source>
</evidence>
<reference evidence="13 14" key="1">
    <citation type="submission" date="2018-02" db="EMBL/GenBank/DDBJ databases">
        <title>Genomic Encyclopedia of Archaeal and Bacterial Type Strains, Phase II (KMG-II): from individual species to whole genera.</title>
        <authorList>
            <person name="Goeker M."/>
        </authorList>
    </citation>
    <scope>NUCLEOTIDE SEQUENCE [LARGE SCALE GENOMIC DNA]</scope>
    <source>
        <strain evidence="13 14">DSM 3808</strain>
    </source>
</reference>
<keyword evidence="4 10" id="KW-0812">Transmembrane</keyword>
<dbReference type="SMART" id="SM00382">
    <property type="entry name" value="AAA"/>
    <property type="match status" value="1"/>
</dbReference>
<feature type="transmembrane region" description="Helical" evidence="10">
    <location>
        <begin position="127"/>
        <end position="147"/>
    </location>
</feature>
<dbReference type="Gene3D" id="1.20.1560.10">
    <property type="entry name" value="ABC transporter type 1, transmembrane domain"/>
    <property type="match status" value="1"/>
</dbReference>
<organism evidence="13 14">
    <name type="scientific">Lacrimispora xylanisolvens</name>
    <dbReference type="NCBI Taxonomy" id="384636"/>
    <lineage>
        <taxon>Bacteria</taxon>
        <taxon>Bacillati</taxon>
        <taxon>Bacillota</taxon>
        <taxon>Clostridia</taxon>
        <taxon>Lachnospirales</taxon>
        <taxon>Lachnospiraceae</taxon>
        <taxon>Lacrimispora</taxon>
    </lineage>
</organism>
<feature type="transmembrane region" description="Helical" evidence="10">
    <location>
        <begin position="153"/>
        <end position="172"/>
    </location>
</feature>
<keyword evidence="14" id="KW-1185">Reference proteome</keyword>
<dbReference type="OrthoDB" id="9780296at2"/>
<dbReference type="GO" id="GO:0016887">
    <property type="term" value="F:ATP hydrolysis activity"/>
    <property type="evidence" value="ECO:0007669"/>
    <property type="project" value="InterPro"/>
</dbReference>
<dbReference type="InterPro" id="IPR036640">
    <property type="entry name" value="ABC1_TM_sf"/>
</dbReference>
<dbReference type="InterPro" id="IPR003593">
    <property type="entry name" value="AAA+_ATPase"/>
</dbReference>
<dbReference type="InterPro" id="IPR011527">
    <property type="entry name" value="ABC1_TM_dom"/>
</dbReference>
<keyword evidence="6" id="KW-0645">Protease</keyword>
<sequence length="561" mass="64714">MSQIKEIIKENKKAIALYVITGLLIAFLTNYKIKYFQKIIDEFNDHTIRLNTILVYGIVLISFYLLNYFDEYPKQKLRNGIYLDFKVQALKKVSKIQYIEYQSLGTGKLTQSIENGANAGKGIVFDYWLSVFRQLIPTILFSIFFIWKLNPFITYLILFGYVFVFITTNLLLKLLYSIKEKILCNEEMMNHYLVRGFMEMVTFRMSCRFPYEIEKAVKSKNEIIKSKVKMNMIHEAFFTIFAILVAFLNVGILVYAWLNQSVSIGTSVALISLVENAYTPIAVFNVLTVQYKLDKATYCRFEKILNMKEDEQLERGKRVEVEQGDIRITNLCFQYNNKKVINNLNVEINKGEKIALVGSSGSGKTTLIKLLLGLLKYDHGSIQIDGSELRDINLESLYKNVSYISQEAPVFDGTVRENIVHNQNEDDQYIHEILKKMKLADSVSKMDSGIDTLIGERGMILSGGERQRLALARLWFQKNNIVIMDEATSALDNITEEAVMEEVMRLLSDKTVIAIAHRLTSIINFDRIMVFNDGRIVEQGTFNELLKNGMYFSDLYHKSMQ</sequence>
<evidence type="ECO:0000256" key="8">
    <source>
        <dbReference type="ARBA" id="ARBA00022989"/>
    </source>
</evidence>
<evidence type="ECO:0000313" key="13">
    <source>
        <dbReference type="EMBL" id="PPK76811.1"/>
    </source>
</evidence>
<keyword evidence="6" id="KW-0788">Thiol protease</keyword>
<dbReference type="EMBL" id="PTJA01000017">
    <property type="protein sequence ID" value="PPK76811.1"/>
    <property type="molecule type" value="Genomic_DNA"/>
</dbReference>